<proteinExistence type="predicted"/>
<dbReference type="EMBL" id="BARW01033350">
    <property type="protein sequence ID" value="GAJ08812.1"/>
    <property type="molecule type" value="Genomic_DNA"/>
</dbReference>
<organism evidence="1">
    <name type="scientific">marine sediment metagenome</name>
    <dbReference type="NCBI Taxonomy" id="412755"/>
    <lineage>
        <taxon>unclassified sequences</taxon>
        <taxon>metagenomes</taxon>
        <taxon>ecological metagenomes</taxon>
    </lineage>
</organism>
<gene>
    <name evidence="1" type="ORF">S12H4_52542</name>
</gene>
<evidence type="ECO:0000313" key="1">
    <source>
        <dbReference type="EMBL" id="GAJ08812.1"/>
    </source>
</evidence>
<protein>
    <submittedName>
        <fullName evidence="1">Uncharacterized protein</fullName>
    </submittedName>
</protein>
<dbReference type="AlphaFoldDB" id="X1UYZ4"/>
<comment type="caution">
    <text evidence="1">The sequence shown here is derived from an EMBL/GenBank/DDBJ whole genome shotgun (WGS) entry which is preliminary data.</text>
</comment>
<sequence length="65" mass="7276">MPKIKNKTAIRNRFRNFSFKIRIDKICWTIGVFAVIVAVNTSPLTSAAIIKNESAKPNDIIDGDL</sequence>
<name>X1UYZ4_9ZZZZ</name>
<accession>X1UYZ4</accession>
<reference evidence="1" key="1">
    <citation type="journal article" date="2014" name="Front. Microbiol.">
        <title>High frequency of phylogenetically diverse reductive dehalogenase-homologous genes in deep subseafloor sedimentary metagenomes.</title>
        <authorList>
            <person name="Kawai M."/>
            <person name="Futagami T."/>
            <person name="Toyoda A."/>
            <person name="Takaki Y."/>
            <person name="Nishi S."/>
            <person name="Hori S."/>
            <person name="Arai W."/>
            <person name="Tsubouchi T."/>
            <person name="Morono Y."/>
            <person name="Uchiyama I."/>
            <person name="Ito T."/>
            <person name="Fujiyama A."/>
            <person name="Inagaki F."/>
            <person name="Takami H."/>
        </authorList>
    </citation>
    <scope>NUCLEOTIDE SEQUENCE</scope>
    <source>
        <strain evidence="1">Expedition CK06-06</strain>
    </source>
</reference>